<evidence type="ECO:0000313" key="3">
    <source>
        <dbReference type="Proteomes" id="UP001595904"/>
    </source>
</evidence>
<protein>
    <submittedName>
        <fullName evidence="2">M55 family metallopeptidase</fullName>
    </submittedName>
</protein>
<name>A0ABV8SZK4_9GAMM</name>
<reference evidence="3" key="1">
    <citation type="journal article" date="2019" name="Int. J. Syst. Evol. Microbiol.">
        <title>The Global Catalogue of Microorganisms (GCM) 10K type strain sequencing project: providing services to taxonomists for standard genome sequencing and annotation.</title>
        <authorList>
            <consortium name="The Broad Institute Genomics Platform"/>
            <consortium name="The Broad Institute Genome Sequencing Center for Infectious Disease"/>
            <person name="Wu L."/>
            <person name="Ma J."/>
        </authorList>
    </citation>
    <scope>NUCLEOTIDE SEQUENCE [LARGE SCALE GENOMIC DNA]</scope>
    <source>
        <strain evidence="3">CGMCC 1.10759</strain>
    </source>
</reference>
<dbReference type="Proteomes" id="UP001595904">
    <property type="component" value="Unassembled WGS sequence"/>
</dbReference>
<keyword evidence="1" id="KW-0732">Signal</keyword>
<dbReference type="EMBL" id="JBHSDU010000015">
    <property type="protein sequence ID" value="MFC4313056.1"/>
    <property type="molecule type" value="Genomic_DNA"/>
</dbReference>
<comment type="caution">
    <text evidence="2">The sequence shown here is derived from an EMBL/GenBank/DDBJ whole genome shotgun (WGS) entry which is preliminary data.</text>
</comment>
<evidence type="ECO:0000313" key="2">
    <source>
        <dbReference type="EMBL" id="MFC4313056.1"/>
    </source>
</evidence>
<organism evidence="2 3">
    <name type="scientific">Steroidobacter flavus</name>
    <dbReference type="NCBI Taxonomy" id="1842136"/>
    <lineage>
        <taxon>Bacteria</taxon>
        <taxon>Pseudomonadati</taxon>
        <taxon>Pseudomonadota</taxon>
        <taxon>Gammaproteobacteria</taxon>
        <taxon>Steroidobacterales</taxon>
        <taxon>Steroidobacteraceae</taxon>
        <taxon>Steroidobacter</taxon>
    </lineage>
</organism>
<gene>
    <name evidence="2" type="ORF">ACFPN2_28500</name>
</gene>
<proteinExistence type="predicted"/>
<dbReference type="CDD" id="cd08663">
    <property type="entry name" value="DAP_dppA_1"/>
    <property type="match status" value="1"/>
</dbReference>
<dbReference type="RefSeq" id="WP_380603040.1">
    <property type="nucleotide sequence ID" value="NZ_JBHSDU010000015.1"/>
</dbReference>
<sequence length="302" mass="32991">MKDRARLSPVLALLSLGLLPGLAAAQTPFKLYISADMEGVAGVVSDQQLHPTGFEYGRFREFMTAEVNTVIDAAFAAGVIEIVVSDSHGNGQNLLIEKFPKKVSVIRSWPRPLMMMEGIDDSFAGAILLGYHTSTHNEHGVRAHTLSSARLADVRINDKQVGEGEISAAIAGHFGVPVIMVSGDDQLVKELQGTLGNVEGAVVKWAVGFHSARTLTPAEANDVLRASTERALGRIKSFKPYKVATPVRFDIRFKSYRQADMLSYLPIVERLDSHTIRYTAKDMPTASKFVEFAVTYEADMDP</sequence>
<dbReference type="InterPro" id="IPR027476">
    <property type="entry name" value="DppA_N"/>
</dbReference>
<evidence type="ECO:0000256" key="1">
    <source>
        <dbReference type="SAM" id="SignalP"/>
    </source>
</evidence>
<accession>A0ABV8SZK4</accession>
<dbReference type="InterPro" id="IPR036177">
    <property type="entry name" value="Peptidase_M55_sf"/>
</dbReference>
<keyword evidence="3" id="KW-1185">Reference proteome</keyword>
<dbReference type="SUPFAM" id="SSF63992">
    <property type="entry name" value="Dipeptide transport protein"/>
    <property type="match status" value="1"/>
</dbReference>
<dbReference type="Pfam" id="PF04951">
    <property type="entry name" value="Peptidase_M55"/>
    <property type="match status" value="1"/>
</dbReference>
<dbReference type="PIRSF" id="PIRSF015853">
    <property type="entry name" value="Pep_DppA"/>
    <property type="match status" value="1"/>
</dbReference>
<dbReference type="Gene3D" id="3.30.1360.130">
    <property type="entry name" value="Dipeptide transport protein"/>
    <property type="match status" value="1"/>
</dbReference>
<dbReference type="Gene3D" id="3.40.50.10780">
    <property type="entry name" value="Dipeptide transport protein"/>
    <property type="match status" value="1"/>
</dbReference>
<dbReference type="InterPro" id="IPR007035">
    <property type="entry name" value="Peptidase_M55"/>
</dbReference>
<feature type="chain" id="PRO_5046871010" evidence="1">
    <location>
        <begin position="26"/>
        <end position="302"/>
    </location>
</feature>
<feature type="signal peptide" evidence="1">
    <location>
        <begin position="1"/>
        <end position="25"/>
    </location>
</feature>